<keyword evidence="4 8" id="KW-0769">Symport</keyword>
<evidence type="ECO:0000256" key="6">
    <source>
        <dbReference type="ARBA" id="ARBA00023136"/>
    </source>
</evidence>
<dbReference type="PANTHER" id="PTHR11958">
    <property type="entry name" value="SODIUM/DICARBOXYLATE SYMPORTER-RELATED"/>
    <property type="match status" value="1"/>
</dbReference>
<dbReference type="PRINTS" id="PR00173">
    <property type="entry name" value="EDTRNSPORT"/>
</dbReference>
<dbReference type="GO" id="GO:0015501">
    <property type="term" value="F:glutamate:sodium symporter activity"/>
    <property type="evidence" value="ECO:0007669"/>
    <property type="project" value="TreeGrafter"/>
</dbReference>
<dbReference type="PROSITE" id="PS00714">
    <property type="entry name" value="NA_DICARBOXYL_SYMP_2"/>
    <property type="match status" value="1"/>
</dbReference>
<dbReference type="Pfam" id="PF00375">
    <property type="entry name" value="SDF"/>
    <property type="match status" value="1"/>
</dbReference>
<sequence>MERVRRVRDQARKRAMESTNSCKAKCNPCCSKVWKWLKDHKENVLLVLLIIFMGFGVMIGLLVRGVTPKLDAQQIMFLGFPGDLLMRMLKMMILPLIVSSLISGLANLEMKSSGRMGGRAVLYYMSTTFLAVVLGIILVSAIKPGNRFSKEDLTESTGTPDLVVTSDKILDLVRSVFPDNLVTSSFEQVITEYGHIDCAPGPERPGICNLTHKIVKRYKDNPNDTMYYTIHVNTKSGVNILGILVFSIAFGIILGGMGDGGKPLKDFFNCLSEVSMKIVNLIIWYSPIGVCFLIAAKLVDIEDLGGVLSSLGFYMLTVLVGLAIHGLIVVPLIYFIFVRKNPFIFIYGIIQAMVTAFATSSSSATMPVTMRCLEERNKIDKRVASFVIPVGATINMDGTALYEAVAALFIAQLNNKSMTAGDIVVTSITATIASIGAAGVPSAGLITMIIVLNAVGLPDDDVAYIIAVDWFLDRFRTMINVLGDSIGAGIVNHYSVGELDSHPDEQEMEETSYQDPPEYPEKEGNVNNGFSQIPAGASDSTPM</sequence>
<keyword evidence="6 8" id="KW-0472">Membrane</keyword>
<gene>
    <name evidence="10" type="ORF">EB796_005405</name>
</gene>
<feature type="transmembrane region" description="Helical" evidence="8">
    <location>
        <begin position="120"/>
        <end position="142"/>
    </location>
</feature>
<evidence type="ECO:0000313" key="11">
    <source>
        <dbReference type="Proteomes" id="UP000593567"/>
    </source>
</evidence>
<dbReference type="Proteomes" id="UP000593567">
    <property type="component" value="Unassembled WGS sequence"/>
</dbReference>
<evidence type="ECO:0000313" key="10">
    <source>
        <dbReference type="EMBL" id="KAF6036281.1"/>
    </source>
</evidence>
<feature type="transmembrane region" description="Helical" evidence="8">
    <location>
        <begin position="84"/>
        <end position="108"/>
    </location>
</feature>
<comment type="similarity">
    <text evidence="8">Belongs to the dicarboxylate/amino acid:cation symporter (DAACS) (TC 2.A.23) family.</text>
</comment>
<feature type="region of interest" description="Disordered" evidence="9">
    <location>
        <begin position="502"/>
        <end position="543"/>
    </location>
</feature>
<dbReference type="GO" id="GO:0005886">
    <property type="term" value="C:plasma membrane"/>
    <property type="evidence" value="ECO:0007669"/>
    <property type="project" value="TreeGrafter"/>
</dbReference>
<keyword evidence="2 8" id="KW-0813">Transport</keyword>
<organism evidence="10 11">
    <name type="scientific">Bugula neritina</name>
    <name type="common">Brown bryozoan</name>
    <name type="synonym">Sertularia neritina</name>
    <dbReference type="NCBI Taxonomy" id="10212"/>
    <lineage>
        <taxon>Eukaryota</taxon>
        <taxon>Metazoa</taxon>
        <taxon>Spiralia</taxon>
        <taxon>Lophotrochozoa</taxon>
        <taxon>Bryozoa</taxon>
        <taxon>Gymnolaemata</taxon>
        <taxon>Cheilostomatida</taxon>
        <taxon>Flustrina</taxon>
        <taxon>Buguloidea</taxon>
        <taxon>Bugulidae</taxon>
        <taxon>Bugula</taxon>
    </lineage>
</organism>
<evidence type="ECO:0000256" key="2">
    <source>
        <dbReference type="ARBA" id="ARBA00022448"/>
    </source>
</evidence>
<dbReference type="AlphaFoldDB" id="A0A7J7KEK5"/>
<evidence type="ECO:0000256" key="9">
    <source>
        <dbReference type="SAM" id="MobiDB-lite"/>
    </source>
</evidence>
<feature type="transmembrane region" description="Helical" evidence="8">
    <location>
        <begin position="386"/>
        <end position="411"/>
    </location>
</feature>
<feature type="transmembrane region" description="Helical" evidence="8">
    <location>
        <begin position="344"/>
        <end position="366"/>
    </location>
</feature>
<feature type="transmembrane region" description="Helical" evidence="8">
    <location>
        <begin position="236"/>
        <end position="257"/>
    </location>
</feature>
<comment type="caution">
    <text evidence="10">The sequence shown here is derived from an EMBL/GenBank/DDBJ whole genome shotgun (WGS) entry which is preliminary data.</text>
</comment>
<keyword evidence="3 8" id="KW-0812">Transmembrane</keyword>
<reference evidence="10" key="1">
    <citation type="submission" date="2020-06" db="EMBL/GenBank/DDBJ databases">
        <title>Draft genome of Bugula neritina, a colonial animal packing powerful symbionts and potential medicines.</title>
        <authorList>
            <person name="Rayko M."/>
        </authorList>
    </citation>
    <scope>NUCLEOTIDE SEQUENCE [LARGE SCALE GENOMIC DNA]</scope>
    <source>
        <strain evidence="10">Kwan_BN1</strain>
    </source>
</reference>
<keyword evidence="11" id="KW-1185">Reference proteome</keyword>
<dbReference type="InterPro" id="IPR050746">
    <property type="entry name" value="DAACS"/>
</dbReference>
<accession>A0A7J7KEK5</accession>
<dbReference type="PANTHER" id="PTHR11958:SF63">
    <property type="entry name" value="AMINO ACID TRANSPORTER"/>
    <property type="match status" value="1"/>
</dbReference>
<protein>
    <recommendedName>
        <fullName evidence="8">Amino acid transporter</fullName>
    </recommendedName>
</protein>
<dbReference type="InterPro" id="IPR018107">
    <property type="entry name" value="Na-dicarboxylate_symporter_CS"/>
</dbReference>
<dbReference type="SUPFAM" id="SSF118215">
    <property type="entry name" value="Proton glutamate symport protein"/>
    <property type="match status" value="1"/>
</dbReference>
<feature type="transmembrane region" description="Helical" evidence="8">
    <location>
        <begin position="278"/>
        <end position="299"/>
    </location>
</feature>
<name>A0A7J7KEK5_BUGNE</name>
<evidence type="ECO:0000256" key="1">
    <source>
        <dbReference type="ARBA" id="ARBA00004141"/>
    </source>
</evidence>
<evidence type="ECO:0000256" key="5">
    <source>
        <dbReference type="ARBA" id="ARBA00022989"/>
    </source>
</evidence>
<evidence type="ECO:0000256" key="3">
    <source>
        <dbReference type="ARBA" id="ARBA00022692"/>
    </source>
</evidence>
<keyword evidence="7" id="KW-0325">Glycoprotein</keyword>
<dbReference type="Gene3D" id="1.10.3860.10">
    <property type="entry name" value="Sodium:dicarboxylate symporter"/>
    <property type="match status" value="1"/>
</dbReference>
<dbReference type="OrthoDB" id="5877963at2759"/>
<dbReference type="InterPro" id="IPR001991">
    <property type="entry name" value="Na-dicarboxylate_symporter"/>
</dbReference>
<dbReference type="GO" id="GO:0015175">
    <property type="term" value="F:neutral L-amino acid transmembrane transporter activity"/>
    <property type="evidence" value="ECO:0007669"/>
    <property type="project" value="TreeGrafter"/>
</dbReference>
<proteinExistence type="inferred from homology"/>
<evidence type="ECO:0000256" key="7">
    <source>
        <dbReference type="ARBA" id="ARBA00023180"/>
    </source>
</evidence>
<feature type="transmembrane region" description="Helical" evidence="8">
    <location>
        <begin position="44"/>
        <end position="64"/>
    </location>
</feature>
<feature type="transmembrane region" description="Helical" evidence="8">
    <location>
        <begin position="423"/>
        <end position="452"/>
    </location>
</feature>
<keyword evidence="5 8" id="KW-1133">Transmembrane helix</keyword>
<dbReference type="EMBL" id="VXIV02000753">
    <property type="protein sequence ID" value="KAF6036281.1"/>
    <property type="molecule type" value="Genomic_DNA"/>
</dbReference>
<dbReference type="InterPro" id="IPR036458">
    <property type="entry name" value="Na:dicarbo_symporter_sf"/>
</dbReference>
<evidence type="ECO:0000256" key="4">
    <source>
        <dbReference type="ARBA" id="ARBA00022847"/>
    </source>
</evidence>
<evidence type="ECO:0000256" key="8">
    <source>
        <dbReference type="RuleBase" id="RU361216"/>
    </source>
</evidence>
<feature type="transmembrane region" description="Helical" evidence="8">
    <location>
        <begin position="311"/>
        <end position="337"/>
    </location>
</feature>
<dbReference type="PROSITE" id="PS00713">
    <property type="entry name" value="NA_DICARBOXYL_SYMP_1"/>
    <property type="match status" value="1"/>
</dbReference>
<dbReference type="GO" id="GO:0005313">
    <property type="term" value="F:L-glutamate transmembrane transporter activity"/>
    <property type="evidence" value="ECO:0007669"/>
    <property type="project" value="TreeGrafter"/>
</dbReference>
<comment type="subcellular location">
    <subcellularLocation>
        <location evidence="1 8">Membrane</location>
        <topology evidence="1 8">Multi-pass membrane protein</topology>
    </subcellularLocation>
</comment>